<comment type="catalytic activity">
    <reaction evidence="4">
        <text>(S)-malate + NAD(+) = oxaloacetate + NADH + H(+)</text>
        <dbReference type="Rhea" id="RHEA:21432"/>
        <dbReference type="ChEBI" id="CHEBI:15378"/>
        <dbReference type="ChEBI" id="CHEBI:15589"/>
        <dbReference type="ChEBI" id="CHEBI:16452"/>
        <dbReference type="ChEBI" id="CHEBI:57540"/>
        <dbReference type="ChEBI" id="CHEBI:57945"/>
        <dbReference type="EC" id="1.1.1.37"/>
    </reaction>
</comment>
<evidence type="ECO:0000256" key="2">
    <source>
        <dbReference type="ARBA" id="ARBA00023002"/>
    </source>
</evidence>
<dbReference type="Pfam" id="PF02866">
    <property type="entry name" value="Ldh_1_C"/>
    <property type="match status" value="1"/>
</dbReference>
<evidence type="ECO:0000256" key="4">
    <source>
        <dbReference type="HAMAP-Rule" id="MF_00487"/>
    </source>
</evidence>
<dbReference type="RefSeq" id="WP_066062525.1">
    <property type="nucleotide sequence ID" value="NZ_CP013015.1"/>
</dbReference>
<keyword evidence="11" id="KW-1185">Reference proteome</keyword>
<dbReference type="PIRSF" id="PIRSF000102">
    <property type="entry name" value="Lac_mal_DH"/>
    <property type="match status" value="1"/>
</dbReference>
<protein>
    <recommendedName>
        <fullName evidence="4">Malate dehydrogenase</fullName>
        <ecNumber evidence="4">1.1.1.37</ecNumber>
    </recommendedName>
</protein>
<dbReference type="GO" id="GO:0030060">
    <property type="term" value="F:L-malate dehydrogenase (NAD+) activity"/>
    <property type="evidence" value="ECO:0007669"/>
    <property type="project" value="UniProtKB-UniRule"/>
</dbReference>
<proteinExistence type="inferred from homology"/>
<feature type="binding site" evidence="4 7">
    <location>
        <begin position="119"/>
        <end position="121"/>
    </location>
    <ligand>
        <name>NAD(+)</name>
        <dbReference type="ChEBI" id="CHEBI:57540"/>
    </ligand>
</feature>
<dbReference type="Pfam" id="PF00056">
    <property type="entry name" value="Ldh_1_N"/>
    <property type="match status" value="1"/>
</dbReference>
<dbReference type="InterPro" id="IPR015955">
    <property type="entry name" value="Lactate_DH/Glyco_Ohase_4_C"/>
</dbReference>
<dbReference type="SUPFAM" id="SSF56327">
    <property type="entry name" value="LDH C-terminal domain-like"/>
    <property type="match status" value="1"/>
</dbReference>
<evidence type="ECO:0000256" key="3">
    <source>
        <dbReference type="ARBA" id="ARBA00023027"/>
    </source>
</evidence>
<dbReference type="PRINTS" id="PR00086">
    <property type="entry name" value="LLDHDRGNASE"/>
</dbReference>
<dbReference type="EC" id="1.1.1.37" evidence="4"/>
<dbReference type="CDD" id="cd01339">
    <property type="entry name" value="LDH-like_MDH"/>
    <property type="match status" value="1"/>
</dbReference>
<feature type="binding site" evidence="4 6">
    <location>
        <position position="83"/>
    </location>
    <ligand>
        <name>substrate</name>
    </ligand>
</feature>
<keyword evidence="3 4" id="KW-0520">NAD</keyword>
<comment type="similarity">
    <text evidence="4">Belongs to the LDH/MDH superfamily. MDH type 3 family.</text>
</comment>
<evidence type="ECO:0000259" key="9">
    <source>
        <dbReference type="Pfam" id="PF02866"/>
    </source>
</evidence>
<dbReference type="GO" id="GO:0004459">
    <property type="term" value="F:L-lactate dehydrogenase (NAD+) activity"/>
    <property type="evidence" value="ECO:0007669"/>
    <property type="project" value="TreeGrafter"/>
</dbReference>
<evidence type="ECO:0000256" key="7">
    <source>
        <dbReference type="PIRSR" id="PIRSR000102-3"/>
    </source>
</evidence>
<dbReference type="Gene3D" id="3.90.110.10">
    <property type="entry name" value="Lactate dehydrogenase/glycoside hydrolase, family 4, C-terminal"/>
    <property type="match status" value="1"/>
</dbReference>
<gene>
    <name evidence="4" type="primary">mdh</name>
    <name evidence="10" type="ORF">HS1_001269</name>
</gene>
<evidence type="ECO:0000259" key="8">
    <source>
        <dbReference type="Pfam" id="PF00056"/>
    </source>
</evidence>
<dbReference type="InterPro" id="IPR022383">
    <property type="entry name" value="Lactate/malate_DH_C"/>
</dbReference>
<feature type="active site" description="Proton acceptor" evidence="4 5">
    <location>
        <position position="176"/>
    </location>
</feature>
<dbReference type="Proteomes" id="UP000070560">
    <property type="component" value="Chromosome"/>
</dbReference>
<comment type="function">
    <text evidence="4">Catalyzes the reversible oxidation of malate to oxaloacetate.</text>
</comment>
<dbReference type="PANTHER" id="PTHR43128:SF16">
    <property type="entry name" value="L-LACTATE DEHYDROGENASE"/>
    <property type="match status" value="1"/>
</dbReference>
<feature type="binding site" evidence="4 7">
    <location>
        <begin position="10"/>
        <end position="15"/>
    </location>
    <ligand>
        <name>NAD(+)</name>
        <dbReference type="ChEBI" id="CHEBI:57540"/>
    </ligand>
</feature>
<dbReference type="InterPro" id="IPR001236">
    <property type="entry name" value="Lactate/malate_DH_N"/>
</dbReference>
<sequence>MKRHKVSIIGAGAVGAIVAQNLAQRDAADIVLLDVAEGIPQGKALDLLHASPIYKFHGVIEGTNDYTSTVDSNIVVITAGMPRKPGMSRKDLLSTNVNITRNVVHEAMKYSPEAVIMVVANPVDVLTHIAYKKSGLPRNRVIGLSGTLDSIRLQSFIAQAVGVSAEDVMAMVIGAHGKDNMLPLMRLANVCGIPVKELLDEETLEKIEKRTREAGAEVVSLLKTRSAFYGPGAIVAEMIEAILKDRNKVFPAAVFLTGEYGIQDCTLAVPVILGKNGIKKILEINLTEEEKASLHAAAQAVKEMLASIEL</sequence>
<dbReference type="Gene3D" id="3.40.50.720">
    <property type="entry name" value="NAD(P)-binding Rossmann-like Domain"/>
    <property type="match status" value="1"/>
</dbReference>
<dbReference type="GO" id="GO:0006089">
    <property type="term" value="P:lactate metabolic process"/>
    <property type="evidence" value="ECO:0007669"/>
    <property type="project" value="TreeGrafter"/>
</dbReference>
<feature type="domain" description="Lactate/malate dehydrogenase C-terminal" evidence="9">
    <location>
        <begin position="147"/>
        <end position="306"/>
    </location>
</feature>
<dbReference type="NCBIfam" id="NF004863">
    <property type="entry name" value="PRK06223.1"/>
    <property type="match status" value="1"/>
</dbReference>
<dbReference type="InterPro" id="IPR011275">
    <property type="entry name" value="Malate_DH_type3"/>
</dbReference>
<keyword evidence="2 4" id="KW-0560">Oxidoreductase</keyword>
<reference evidence="10 11" key="1">
    <citation type="submission" date="2015-10" db="EMBL/GenBank/DDBJ databases">
        <title>Candidatus Desulfofervidus auxilii, a hydrogenotrophic sulfate-reducing bacterium involved in the thermophilic anaerobic oxidation of methane.</title>
        <authorList>
            <person name="Krukenberg V."/>
            <person name="Richter M."/>
            <person name="Wegener G."/>
        </authorList>
    </citation>
    <scope>NUCLEOTIDE SEQUENCE [LARGE SCALE GENOMIC DNA]</scope>
    <source>
        <strain evidence="10 11">HS1</strain>
    </source>
</reference>
<dbReference type="InterPro" id="IPR001557">
    <property type="entry name" value="L-lactate/malate_DH"/>
</dbReference>
<name>A0A7U4TIB5_DESA2</name>
<feature type="binding site" evidence="4 7">
    <location>
        <position position="96"/>
    </location>
    <ligand>
        <name>NAD(+)</name>
        <dbReference type="ChEBI" id="CHEBI:57540"/>
    </ligand>
</feature>
<feature type="binding site" evidence="4 6">
    <location>
        <position position="152"/>
    </location>
    <ligand>
        <name>substrate</name>
    </ligand>
</feature>
<feature type="binding site" evidence="4 7">
    <location>
        <position position="34"/>
    </location>
    <ligand>
        <name>NAD(+)</name>
        <dbReference type="ChEBI" id="CHEBI:57540"/>
    </ligand>
</feature>
<evidence type="ECO:0000256" key="1">
    <source>
        <dbReference type="ARBA" id="ARBA00022532"/>
    </source>
</evidence>
<dbReference type="NCBIfam" id="TIGR01763">
    <property type="entry name" value="MalateDH_bact"/>
    <property type="match status" value="1"/>
</dbReference>
<evidence type="ECO:0000256" key="5">
    <source>
        <dbReference type="PIRSR" id="PIRSR000102-1"/>
    </source>
</evidence>
<dbReference type="KEGG" id="daw:HS1_001269"/>
<dbReference type="OrthoDB" id="9802969at2"/>
<dbReference type="EMBL" id="CP013015">
    <property type="protein sequence ID" value="AMM41073.1"/>
    <property type="molecule type" value="Genomic_DNA"/>
</dbReference>
<feature type="binding site" evidence="4 6">
    <location>
        <position position="121"/>
    </location>
    <ligand>
        <name>substrate</name>
    </ligand>
</feature>
<dbReference type="PANTHER" id="PTHR43128">
    <property type="entry name" value="L-2-HYDROXYCARBOXYLATE DEHYDROGENASE (NAD(P)(+))"/>
    <property type="match status" value="1"/>
</dbReference>
<dbReference type="AlphaFoldDB" id="A0A7U4TIB5"/>
<feature type="domain" description="Lactate/malate dehydrogenase N-terminal" evidence="8">
    <location>
        <begin position="5"/>
        <end position="143"/>
    </location>
</feature>
<dbReference type="SUPFAM" id="SSF51735">
    <property type="entry name" value="NAD(P)-binding Rossmann-fold domains"/>
    <property type="match status" value="1"/>
</dbReference>
<evidence type="ECO:0000313" key="10">
    <source>
        <dbReference type="EMBL" id="AMM41073.1"/>
    </source>
</evidence>
<dbReference type="HAMAP" id="MF_00487">
    <property type="entry name" value="Malate_dehydrog_3"/>
    <property type="match status" value="1"/>
</dbReference>
<dbReference type="FunFam" id="3.40.50.720:FF:000018">
    <property type="entry name" value="Malate dehydrogenase"/>
    <property type="match status" value="1"/>
</dbReference>
<evidence type="ECO:0000256" key="6">
    <source>
        <dbReference type="PIRSR" id="PIRSR000102-2"/>
    </source>
</evidence>
<feature type="binding site" evidence="4 6">
    <location>
        <position position="89"/>
    </location>
    <ligand>
        <name>substrate</name>
    </ligand>
</feature>
<evidence type="ECO:0000313" key="11">
    <source>
        <dbReference type="Proteomes" id="UP000070560"/>
    </source>
</evidence>
<dbReference type="InterPro" id="IPR036291">
    <property type="entry name" value="NAD(P)-bd_dom_sf"/>
</dbReference>
<dbReference type="GO" id="GO:0006099">
    <property type="term" value="P:tricarboxylic acid cycle"/>
    <property type="evidence" value="ECO:0007669"/>
    <property type="project" value="UniProtKB-UniRule"/>
</dbReference>
<organism evidence="10 11">
    <name type="scientific">Desulfofervidus auxilii</name>
    <dbReference type="NCBI Taxonomy" id="1621989"/>
    <lineage>
        <taxon>Bacteria</taxon>
        <taxon>Pseudomonadati</taxon>
        <taxon>Thermodesulfobacteriota</taxon>
        <taxon>Candidatus Desulfofervidia</taxon>
        <taxon>Candidatus Desulfofervidales</taxon>
        <taxon>Candidatus Desulfofervidaceae</taxon>
        <taxon>Candidatus Desulfofervidus</taxon>
    </lineage>
</organism>
<accession>A0A7U4TIB5</accession>
<keyword evidence="1 4" id="KW-0816">Tricarboxylic acid cycle</keyword>